<dbReference type="PANTHER" id="PTHR13798">
    <property type="entry name" value="RNA BINDING MOTIF RBM PROTEIN -RELATED"/>
    <property type="match status" value="1"/>
</dbReference>
<keyword evidence="2 4" id="KW-0694">RNA-binding</keyword>
<dbReference type="InterPro" id="IPR035979">
    <property type="entry name" value="RBD_domain_sf"/>
</dbReference>
<dbReference type="Gene3D" id="3.30.70.330">
    <property type="match status" value="1"/>
</dbReference>
<dbReference type="InterPro" id="IPR000504">
    <property type="entry name" value="RRM_dom"/>
</dbReference>
<dbReference type="RefSeq" id="XP_015279771.1">
    <property type="nucleotide sequence ID" value="XM_015424285.1"/>
</dbReference>
<dbReference type="Proteomes" id="UP000694871">
    <property type="component" value="Unplaced"/>
</dbReference>
<reference evidence="8 9" key="1">
    <citation type="submission" date="2025-05" db="UniProtKB">
        <authorList>
            <consortium name="RefSeq"/>
        </authorList>
    </citation>
    <scope>IDENTIFICATION</scope>
</reference>
<dbReference type="GeneID" id="107121370"/>
<dbReference type="SUPFAM" id="SSF54928">
    <property type="entry name" value="RNA-binding domain, RBD"/>
    <property type="match status" value="1"/>
</dbReference>
<feature type="domain" description="RRM" evidence="6">
    <location>
        <begin position="1"/>
        <end position="73"/>
    </location>
</feature>
<dbReference type="SMART" id="SM00360">
    <property type="entry name" value="RRM"/>
    <property type="match status" value="1"/>
</dbReference>
<dbReference type="Pfam" id="PF00076">
    <property type="entry name" value="RRM_1"/>
    <property type="match status" value="1"/>
</dbReference>
<dbReference type="PANTHER" id="PTHR13798:SF5">
    <property type="entry name" value="SPLICING REGULATOR RBM11"/>
    <property type="match status" value="1"/>
</dbReference>
<evidence type="ECO:0000256" key="3">
    <source>
        <dbReference type="ARBA" id="ARBA00023242"/>
    </source>
</evidence>
<keyword evidence="3" id="KW-0539">Nucleus</keyword>
<feature type="region of interest" description="Disordered" evidence="5">
    <location>
        <begin position="163"/>
        <end position="222"/>
    </location>
</feature>
<keyword evidence="7" id="KW-1185">Reference proteome</keyword>
<evidence type="ECO:0000256" key="1">
    <source>
        <dbReference type="ARBA" id="ARBA00004642"/>
    </source>
</evidence>
<dbReference type="InterPro" id="IPR012677">
    <property type="entry name" value="Nucleotide-bd_a/b_plait_sf"/>
</dbReference>
<comment type="subcellular location">
    <subcellularLocation>
        <location evidence="1">Nucleus</location>
        <location evidence="1">Nucleoplasm</location>
    </subcellularLocation>
</comment>
<feature type="compositionally biased region" description="Basic and acidic residues" evidence="5">
    <location>
        <begin position="180"/>
        <end position="206"/>
    </location>
</feature>
<dbReference type="PROSITE" id="PS50102">
    <property type="entry name" value="RRM"/>
    <property type="match status" value="1"/>
</dbReference>
<proteinExistence type="predicted"/>
<evidence type="ECO:0000256" key="4">
    <source>
        <dbReference type="PROSITE-ProRule" id="PRU00176"/>
    </source>
</evidence>
<protein>
    <submittedName>
        <fullName evidence="8 9">Splicing regulator RBM11</fullName>
    </submittedName>
</protein>
<dbReference type="RefSeq" id="XP_015279772.1">
    <property type="nucleotide sequence ID" value="XM_015424286.1"/>
</dbReference>
<gene>
    <name evidence="8 9" type="primary">RBM11</name>
</gene>
<evidence type="ECO:0000256" key="5">
    <source>
        <dbReference type="SAM" id="MobiDB-lite"/>
    </source>
</evidence>
<organism evidence="7 9">
    <name type="scientific">Gekko japonicus</name>
    <name type="common">Schlegel's Japanese gecko</name>
    <dbReference type="NCBI Taxonomy" id="146911"/>
    <lineage>
        <taxon>Eukaryota</taxon>
        <taxon>Metazoa</taxon>
        <taxon>Chordata</taxon>
        <taxon>Craniata</taxon>
        <taxon>Vertebrata</taxon>
        <taxon>Euteleostomi</taxon>
        <taxon>Lepidosauria</taxon>
        <taxon>Squamata</taxon>
        <taxon>Bifurcata</taxon>
        <taxon>Gekkota</taxon>
        <taxon>Gekkonidae</taxon>
        <taxon>Gekkoninae</taxon>
        <taxon>Gekko</taxon>
    </lineage>
</organism>
<evidence type="ECO:0000259" key="6">
    <source>
        <dbReference type="PROSITE" id="PS50102"/>
    </source>
</evidence>
<evidence type="ECO:0000256" key="2">
    <source>
        <dbReference type="ARBA" id="ARBA00022884"/>
    </source>
</evidence>
<dbReference type="InterPro" id="IPR052285">
    <property type="entry name" value="NEXT_complex_subunit"/>
</dbReference>
<evidence type="ECO:0000313" key="7">
    <source>
        <dbReference type="Proteomes" id="UP000694871"/>
    </source>
</evidence>
<accession>A0ABM1L1D5</accession>
<name>A0ABM1L1D5_GEKJA</name>
<evidence type="ECO:0000313" key="9">
    <source>
        <dbReference type="RefSeq" id="XP_015279772.1"/>
    </source>
</evidence>
<evidence type="ECO:0000313" key="8">
    <source>
        <dbReference type="RefSeq" id="XP_015279771.1"/>
    </source>
</evidence>
<sequence>MVDVNYSCNHKPIGSSEQAGPITKVTICKDKDGRPKTFGFVCFKHTESVPYAIALLNGIRLYGRPIKVQYRFGSSHCPELSNHCQNVESTADIQSPTYRNSELYGTPPLPVSPFQINSSPLQGYSSFQNMMTYFLAQQYIPYNTVEQQFPYYQMIPPPPQFPSFPVSPYSNPGQTSFEHVYSEPKNHTLHPLNEDMPKMKRQRETSDSDSSVESDRKKTKRK</sequence>